<evidence type="ECO:0000313" key="2">
    <source>
        <dbReference type="EMBL" id="KNE22100.1"/>
    </source>
</evidence>
<dbReference type="EMBL" id="LGTO01000004">
    <property type="protein sequence ID" value="KNE22100.1"/>
    <property type="molecule type" value="Genomic_DNA"/>
</dbReference>
<dbReference type="InterPro" id="IPR025917">
    <property type="entry name" value="YuiB"/>
</dbReference>
<evidence type="ECO:0000313" key="3">
    <source>
        <dbReference type="Proteomes" id="UP000036780"/>
    </source>
</evidence>
<keyword evidence="1" id="KW-1133">Transmembrane helix</keyword>
<gene>
    <name evidence="2" type="ORF">AFK71_04710</name>
</gene>
<sequence length="103" mass="11711">MIQLVVSILLYFVIFFGIAFILNMLLRTTWLMAFIYPLVVIIIVDNTSTWNYFTKTSETFSKLMTRLTELTAVDISILAAGFAGTIVSGIVIRLLRKSGYQMF</sequence>
<organism evidence="2 3">
    <name type="scientific">Virgibacillus pantothenticus</name>
    <dbReference type="NCBI Taxonomy" id="1473"/>
    <lineage>
        <taxon>Bacteria</taxon>
        <taxon>Bacillati</taxon>
        <taxon>Bacillota</taxon>
        <taxon>Bacilli</taxon>
        <taxon>Bacillales</taxon>
        <taxon>Bacillaceae</taxon>
        <taxon>Virgibacillus</taxon>
    </lineage>
</organism>
<dbReference type="Proteomes" id="UP000036780">
    <property type="component" value="Unassembled WGS sequence"/>
</dbReference>
<accession>A0A0L0QTV8</accession>
<comment type="caution">
    <text evidence="2">The sequence shown here is derived from an EMBL/GenBank/DDBJ whole genome shotgun (WGS) entry which is preliminary data.</text>
</comment>
<evidence type="ECO:0000256" key="1">
    <source>
        <dbReference type="SAM" id="Phobius"/>
    </source>
</evidence>
<dbReference type="RefSeq" id="WP_050350384.1">
    <property type="nucleotide sequence ID" value="NZ_BOSN01000005.1"/>
</dbReference>
<keyword evidence="3" id="KW-1185">Reference proteome</keyword>
<dbReference type="AlphaFoldDB" id="A0A0L0QTV8"/>
<dbReference type="GeneID" id="66869862"/>
<dbReference type="Pfam" id="PF14068">
    <property type="entry name" value="YuiB"/>
    <property type="match status" value="1"/>
</dbReference>
<keyword evidence="1" id="KW-0472">Membrane</keyword>
<dbReference type="PATRIC" id="fig|1473.5.peg.3915"/>
<keyword evidence="1" id="KW-0812">Transmembrane</keyword>
<dbReference type="OrthoDB" id="2382309at2"/>
<feature type="transmembrane region" description="Helical" evidence="1">
    <location>
        <begin position="73"/>
        <end position="95"/>
    </location>
</feature>
<feature type="transmembrane region" description="Helical" evidence="1">
    <location>
        <begin position="6"/>
        <end position="26"/>
    </location>
</feature>
<name>A0A0L0QTV8_VIRPA</name>
<protein>
    <submittedName>
        <fullName evidence="2">Membrane protein</fullName>
    </submittedName>
</protein>
<feature type="transmembrane region" description="Helical" evidence="1">
    <location>
        <begin position="33"/>
        <end position="53"/>
    </location>
</feature>
<reference evidence="3" key="1">
    <citation type="submission" date="2015-07" db="EMBL/GenBank/DDBJ databases">
        <title>Fjat-10053 dsm26.</title>
        <authorList>
            <person name="Liu B."/>
            <person name="Wang J."/>
            <person name="Zhu Y."/>
            <person name="Liu G."/>
            <person name="Chen Q."/>
            <person name="Chen Z."/>
            <person name="Lan J."/>
            <person name="Che J."/>
            <person name="Ge C."/>
            <person name="Shi H."/>
            <person name="Pan Z."/>
            <person name="Liu X."/>
        </authorList>
    </citation>
    <scope>NUCLEOTIDE SEQUENCE [LARGE SCALE GENOMIC DNA]</scope>
    <source>
        <strain evidence="3">DSM 26</strain>
    </source>
</reference>
<proteinExistence type="predicted"/>